<dbReference type="GO" id="GO:0030246">
    <property type="term" value="F:carbohydrate binding"/>
    <property type="evidence" value="ECO:0007669"/>
    <property type="project" value="UniProtKB-KW"/>
</dbReference>
<dbReference type="PANTHER" id="PTHR45710:SF8">
    <property type="entry name" value="RERATING FAMILY MEMBER 4"/>
    <property type="match status" value="1"/>
</dbReference>
<feature type="non-terminal residue" evidence="3">
    <location>
        <position position="1"/>
    </location>
</feature>
<dbReference type="PROSITE" id="PS50041">
    <property type="entry name" value="C_TYPE_LECTIN_2"/>
    <property type="match status" value="1"/>
</dbReference>
<dbReference type="InterPro" id="IPR001304">
    <property type="entry name" value="C-type_lectin-like"/>
</dbReference>
<organism evidence="3 4">
    <name type="scientific">Mesitornis unicolor</name>
    <name type="common">brown roatelo</name>
    <dbReference type="NCBI Taxonomy" id="54374"/>
    <lineage>
        <taxon>Eukaryota</taxon>
        <taxon>Metazoa</taxon>
        <taxon>Chordata</taxon>
        <taxon>Craniata</taxon>
        <taxon>Vertebrata</taxon>
        <taxon>Euteleostomi</taxon>
        <taxon>Archelosauria</taxon>
        <taxon>Archosauria</taxon>
        <taxon>Dinosauria</taxon>
        <taxon>Saurischia</taxon>
        <taxon>Theropoda</taxon>
        <taxon>Coelurosauria</taxon>
        <taxon>Aves</taxon>
        <taxon>Neognathae</taxon>
        <taxon>Neoaves</taxon>
        <taxon>Columbimorphae</taxon>
        <taxon>Mesitornithiformes</taxon>
        <taxon>Mesitornithidae</taxon>
        <taxon>Mesitornis</taxon>
    </lineage>
</organism>
<name>A0A091R6Q8_9AVES</name>
<dbReference type="InterPro" id="IPR016187">
    <property type="entry name" value="CTDL_fold"/>
</dbReference>
<dbReference type="SUPFAM" id="SSF56436">
    <property type="entry name" value="C-type lectin-like"/>
    <property type="match status" value="1"/>
</dbReference>
<evidence type="ECO:0000256" key="1">
    <source>
        <dbReference type="ARBA" id="ARBA00004401"/>
    </source>
</evidence>
<dbReference type="GO" id="GO:0005886">
    <property type="term" value="C:plasma membrane"/>
    <property type="evidence" value="ECO:0007669"/>
    <property type="project" value="UniProtKB-SubCell"/>
</dbReference>
<dbReference type="Gene3D" id="3.10.100.10">
    <property type="entry name" value="Mannose-Binding Protein A, subunit A"/>
    <property type="match status" value="1"/>
</dbReference>
<dbReference type="InterPro" id="IPR016186">
    <property type="entry name" value="C-type_lectin-like/link_sf"/>
</dbReference>
<evidence type="ECO:0000259" key="2">
    <source>
        <dbReference type="PROSITE" id="PS50041"/>
    </source>
</evidence>
<gene>
    <name evidence="3" type="ORF">N332_11114</name>
</gene>
<evidence type="ECO:0000313" key="3">
    <source>
        <dbReference type="EMBL" id="KFQ35176.1"/>
    </source>
</evidence>
<comment type="subcellular location">
    <subcellularLocation>
        <location evidence="1">Cell membrane</location>
        <topology evidence="1">Single-pass type II membrane protein</topology>
    </subcellularLocation>
</comment>
<keyword evidence="3" id="KW-0430">Lectin</keyword>
<dbReference type="Proteomes" id="UP000053369">
    <property type="component" value="Unassembled WGS sequence"/>
</dbReference>
<feature type="non-terminal residue" evidence="3">
    <location>
        <position position="63"/>
    </location>
</feature>
<reference evidence="3 4" key="1">
    <citation type="submission" date="2014-04" db="EMBL/GenBank/DDBJ databases">
        <title>Genome evolution of avian class.</title>
        <authorList>
            <person name="Zhang G."/>
            <person name="Li C."/>
        </authorList>
    </citation>
    <scope>NUCLEOTIDE SEQUENCE [LARGE SCALE GENOMIC DNA]</scope>
    <source>
        <strain evidence="3">BGI_N332</strain>
    </source>
</reference>
<keyword evidence="4" id="KW-1185">Reference proteome</keyword>
<dbReference type="PANTHER" id="PTHR45710">
    <property type="entry name" value="C-TYPE LECTIN DOMAIN-CONTAINING PROTEIN 180"/>
    <property type="match status" value="1"/>
</dbReference>
<feature type="domain" description="C-type lectin" evidence="2">
    <location>
        <begin position="8"/>
        <end position="63"/>
    </location>
</feature>
<dbReference type="AlphaFoldDB" id="A0A091R6Q8"/>
<dbReference type="EMBL" id="KK810495">
    <property type="protein sequence ID" value="KFQ35176.1"/>
    <property type="molecule type" value="Genomic_DNA"/>
</dbReference>
<sequence>CPYDWVGYRNVCYHLSVEERSWNESQEQCSRLGASLAVLKKEWEMKFVLLIKGNKDYWLGLRR</sequence>
<proteinExistence type="predicted"/>
<accession>A0A091R6Q8</accession>
<dbReference type="Pfam" id="PF00059">
    <property type="entry name" value="Lectin_C"/>
    <property type="match status" value="1"/>
</dbReference>
<dbReference type="InterPro" id="IPR050828">
    <property type="entry name" value="C-type_lectin/matrix_domain"/>
</dbReference>
<protein>
    <submittedName>
        <fullName evidence="3">C-type lectin domain family 2 member B</fullName>
    </submittedName>
</protein>
<evidence type="ECO:0000313" key="4">
    <source>
        <dbReference type="Proteomes" id="UP000053369"/>
    </source>
</evidence>